<feature type="region of interest" description="Disordered" evidence="1">
    <location>
        <begin position="102"/>
        <end position="149"/>
    </location>
</feature>
<keyword evidence="2" id="KW-0812">Transmembrane</keyword>
<feature type="transmembrane region" description="Helical" evidence="2">
    <location>
        <begin position="12"/>
        <end position="34"/>
    </location>
</feature>
<reference evidence="3" key="1">
    <citation type="submission" date="2021-06" db="EMBL/GenBank/DDBJ databases">
        <title>Comparative genomics, transcriptomics and evolutionary studies reveal genomic signatures of adaptation to plant cell wall in hemibiotrophic fungi.</title>
        <authorList>
            <consortium name="DOE Joint Genome Institute"/>
            <person name="Baroncelli R."/>
            <person name="Diaz J.F."/>
            <person name="Benocci T."/>
            <person name="Peng M."/>
            <person name="Battaglia E."/>
            <person name="Haridas S."/>
            <person name="Andreopoulos W."/>
            <person name="Labutti K."/>
            <person name="Pangilinan J."/>
            <person name="Floch G.L."/>
            <person name="Makela M.R."/>
            <person name="Henrissat B."/>
            <person name="Grigoriev I.V."/>
            <person name="Crouch J.A."/>
            <person name="De Vries R.P."/>
            <person name="Sukno S.A."/>
            <person name="Thon M.R."/>
        </authorList>
    </citation>
    <scope>NUCLEOTIDE SEQUENCE</scope>
    <source>
        <strain evidence="3">CBS 125086</strain>
    </source>
</reference>
<keyword evidence="2" id="KW-1133">Transmembrane helix</keyword>
<proteinExistence type="predicted"/>
<keyword evidence="4" id="KW-1185">Reference proteome</keyword>
<dbReference type="GeneID" id="85437234"/>
<dbReference type="AlphaFoldDB" id="A0AAD8PQC3"/>
<feature type="compositionally biased region" description="Pro residues" evidence="1">
    <location>
        <begin position="124"/>
        <end position="138"/>
    </location>
</feature>
<dbReference type="EMBL" id="JAHLJV010000085">
    <property type="protein sequence ID" value="KAK1573829.1"/>
    <property type="molecule type" value="Genomic_DNA"/>
</dbReference>
<evidence type="ECO:0000313" key="4">
    <source>
        <dbReference type="Proteomes" id="UP001230504"/>
    </source>
</evidence>
<evidence type="ECO:0000256" key="2">
    <source>
        <dbReference type="SAM" id="Phobius"/>
    </source>
</evidence>
<keyword evidence="2" id="KW-0472">Membrane</keyword>
<protein>
    <submittedName>
        <fullName evidence="3">Uncharacterized protein</fullName>
    </submittedName>
</protein>
<name>A0AAD8PQC3_9PEZI</name>
<sequence>MSRLFEFTRWAFPLPLPLFVIVVVAWIVVGGSGVPPKVNKNDGRLIRPGIVSAWQLAAANQEPPGSWEGRRRESVRDLYHRIPETHPHLPLLTYGISLREQTSGQAGMSDDTCSHQLSYEPRHALPPSPRSRHFPPPGTVLSKEDLQVA</sequence>
<accession>A0AAD8PQC3</accession>
<organism evidence="3 4">
    <name type="scientific">Colletotrichum navitas</name>
    <dbReference type="NCBI Taxonomy" id="681940"/>
    <lineage>
        <taxon>Eukaryota</taxon>
        <taxon>Fungi</taxon>
        <taxon>Dikarya</taxon>
        <taxon>Ascomycota</taxon>
        <taxon>Pezizomycotina</taxon>
        <taxon>Sordariomycetes</taxon>
        <taxon>Hypocreomycetidae</taxon>
        <taxon>Glomerellales</taxon>
        <taxon>Glomerellaceae</taxon>
        <taxon>Colletotrichum</taxon>
        <taxon>Colletotrichum graminicola species complex</taxon>
    </lineage>
</organism>
<dbReference type="Proteomes" id="UP001230504">
    <property type="component" value="Unassembled WGS sequence"/>
</dbReference>
<evidence type="ECO:0000256" key="1">
    <source>
        <dbReference type="SAM" id="MobiDB-lite"/>
    </source>
</evidence>
<dbReference type="RefSeq" id="XP_060409408.1">
    <property type="nucleotide sequence ID" value="XM_060552994.1"/>
</dbReference>
<gene>
    <name evidence="3" type="ORF">LY79DRAFT_397754</name>
</gene>
<comment type="caution">
    <text evidence="3">The sequence shown here is derived from an EMBL/GenBank/DDBJ whole genome shotgun (WGS) entry which is preliminary data.</text>
</comment>
<evidence type="ECO:0000313" key="3">
    <source>
        <dbReference type="EMBL" id="KAK1573829.1"/>
    </source>
</evidence>